<keyword evidence="2" id="KW-1185">Reference proteome</keyword>
<comment type="caution">
    <text evidence="1">The sequence shown here is derived from an EMBL/GenBank/DDBJ whole genome shotgun (WGS) entry which is preliminary data.</text>
</comment>
<evidence type="ECO:0000313" key="2">
    <source>
        <dbReference type="Proteomes" id="UP001596103"/>
    </source>
</evidence>
<dbReference type="Proteomes" id="UP001596103">
    <property type="component" value="Unassembled WGS sequence"/>
</dbReference>
<evidence type="ECO:0000313" key="1">
    <source>
        <dbReference type="EMBL" id="MFC5431054.1"/>
    </source>
</evidence>
<proteinExistence type="predicted"/>
<gene>
    <name evidence="1" type="ORF">ACFPTO_19945</name>
</gene>
<organism evidence="1 2">
    <name type="scientific">Paraburkholderia denitrificans</name>
    <dbReference type="NCBI Taxonomy" id="694025"/>
    <lineage>
        <taxon>Bacteria</taxon>
        <taxon>Pseudomonadati</taxon>
        <taxon>Pseudomonadota</taxon>
        <taxon>Betaproteobacteria</taxon>
        <taxon>Burkholderiales</taxon>
        <taxon>Burkholderiaceae</taxon>
        <taxon>Paraburkholderia</taxon>
    </lineage>
</organism>
<name>A0ABW0JEW2_9BURK</name>
<protein>
    <recommendedName>
        <fullName evidence="3">Lipoprotein</fullName>
    </recommendedName>
</protein>
<dbReference type="EMBL" id="JBHSMP010000028">
    <property type="protein sequence ID" value="MFC5431054.1"/>
    <property type="molecule type" value="Genomic_DNA"/>
</dbReference>
<accession>A0ABW0JEW2</accession>
<evidence type="ECO:0008006" key="3">
    <source>
        <dbReference type="Google" id="ProtNLM"/>
    </source>
</evidence>
<sequence length="131" mass="13900">MKTGKYMRGLAMIGAVAVLAGCAITPPGVEGGWRAPSFAALQGMCGGHPVDFGADAQAVYSATLDAFVAHRRGKLTQDQFCGFQAALAQHYTALGKSSDPQARERWVTYLNEQRALAVSWRASVDPTLRAG</sequence>
<reference evidence="2" key="1">
    <citation type="journal article" date="2019" name="Int. J. Syst. Evol. Microbiol.">
        <title>The Global Catalogue of Microorganisms (GCM) 10K type strain sequencing project: providing services to taxonomists for standard genome sequencing and annotation.</title>
        <authorList>
            <consortium name="The Broad Institute Genomics Platform"/>
            <consortium name="The Broad Institute Genome Sequencing Center for Infectious Disease"/>
            <person name="Wu L."/>
            <person name="Ma J."/>
        </authorList>
    </citation>
    <scope>NUCLEOTIDE SEQUENCE [LARGE SCALE GENOMIC DNA]</scope>
    <source>
        <strain evidence="2">CCUG 56042</strain>
    </source>
</reference>
<dbReference type="PROSITE" id="PS51257">
    <property type="entry name" value="PROKAR_LIPOPROTEIN"/>
    <property type="match status" value="1"/>
</dbReference>
<dbReference type="RefSeq" id="WP_377714010.1">
    <property type="nucleotide sequence ID" value="NZ_JBHSMP010000028.1"/>
</dbReference>